<dbReference type="STRING" id="331113.SNE_A03850"/>
<organism evidence="6 7">
    <name type="scientific">Simkania negevensis (strain ATCC VR-1471 / DSM 27360 / Z)</name>
    <dbReference type="NCBI Taxonomy" id="331113"/>
    <lineage>
        <taxon>Bacteria</taxon>
        <taxon>Pseudomonadati</taxon>
        <taxon>Chlamydiota</taxon>
        <taxon>Chlamydiia</taxon>
        <taxon>Parachlamydiales</taxon>
        <taxon>Simkaniaceae</taxon>
        <taxon>Simkania</taxon>
    </lineage>
</organism>
<feature type="region of interest" description="Disordered" evidence="5">
    <location>
        <begin position="57"/>
        <end position="94"/>
    </location>
</feature>
<feature type="compositionally biased region" description="Basic residues" evidence="5">
    <location>
        <begin position="61"/>
        <end position="94"/>
    </location>
</feature>
<dbReference type="EMBL" id="FR872582">
    <property type="protein sequence ID" value="CCB88262.1"/>
    <property type="molecule type" value="Genomic_DNA"/>
</dbReference>
<accession>F8L6D2</accession>
<dbReference type="OrthoDB" id="22023at2"/>
<dbReference type="HOGENOM" id="CLU_148744_0_0_0"/>
<reference key="1">
    <citation type="journal article" date="2011" name="Mol. Biol. Evol.">
        <title>Unity in variety -- the pan-genome of the Chlamydiae.</title>
        <authorList>
            <person name="Collingro A."/>
            <person name="Tischler P."/>
            <person name="Weinmaier T."/>
            <person name="Penz T."/>
            <person name="Heinz E."/>
            <person name="Brunham R.C."/>
            <person name="Read T.D."/>
            <person name="Bavoil P.M."/>
            <person name="Sachse K."/>
            <person name="Kahane S."/>
            <person name="Friedman M.G."/>
            <person name="Rattei T."/>
            <person name="Myers G.S.A."/>
            <person name="Horn M."/>
        </authorList>
    </citation>
    <scope>NUCLEOTIDE SEQUENCE</scope>
    <source>
        <strain>Z</strain>
    </source>
</reference>
<dbReference type="GO" id="GO:0030527">
    <property type="term" value="F:structural constituent of chromatin"/>
    <property type="evidence" value="ECO:0007669"/>
    <property type="project" value="InterPro"/>
</dbReference>
<comment type="similarity">
    <text evidence="2">Belongs to the histone H1/H5 family. HCT subfamily.</text>
</comment>
<dbReference type="KEGG" id="sng:SNE_A03850"/>
<dbReference type="InterPro" id="IPR010886">
    <property type="entry name" value="Hc1"/>
</dbReference>
<proteinExistence type="inferred from homology"/>
<keyword evidence="3" id="KW-0677">Repeat</keyword>
<evidence type="ECO:0000256" key="2">
    <source>
        <dbReference type="ARBA" id="ARBA00008424"/>
    </source>
</evidence>
<dbReference type="GO" id="GO:0003677">
    <property type="term" value="F:DNA binding"/>
    <property type="evidence" value="ECO:0007669"/>
    <property type="project" value="UniProtKB-KW"/>
</dbReference>
<evidence type="ECO:0000256" key="4">
    <source>
        <dbReference type="ARBA" id="ARBA00023125"/>
    </source>
</evidence>
<sequence length="94" mass="10649">MALKDTVKKMHTMLEEMVGDLKKAERGIKAASQRVRTGTIKFAKLAKLYRKESMIAERGGKKTVKKKTPQKKNKTVAKKAAPKKAKTPRRKTMH</sequence>
<keyword evidence="7" id="KW-1185">Reference proteome</keyword>
<evidence type="ECO:0000256" key="5">
    <source>
        <dbReference type="SAM" id="MobiDB-lite"/>
    </source>
</evidence>
<evidence type="ECO:0000256" key="1">
    <source>
        <dbReference type="ARBA" id="ARBA00002333"/>
    </source>
</evidence>
<keyword evidence="4" id="KW-0238">DNA-binding</keyword>
<evidence type="ECO:0000313" key="6">
    <source>
        <dbReference type="EMBL" id="CCB88262.1"/>
    </source>
</evidence>
<name>F8L6D2_SIMNZ</name>
<evidence type="ECO:0000313" key="7">
    <source>
        <dbReference type="Proteomes" id="UP000000496"/>
    </source>
</evidence>
<dbReference type="AlphaFoldDB" id="F8L6D2"/>
<gene>
    <name evidence="6" type="primary">hctA</name>
    <name evidence="6" type="ordered locus">SNE_A03850</name>
</gene>
<dbReference type="Pfam" id="PF07432">
    <property type="entry name" value="Hc1"/>
    <property type="match status" value="1"/>
</dbReference>
<dbReference type="eggNOG" id="ENOG50336U3">
    <property type="taxonomic scope" value="Bacteria"/>
</dbReference>
<evidence type="ECO:0000256" key="3">
    <source>
        <dbReference type="ARBA" id="ARBA00022737"/>
    </source>
</evidence>
<comment type="function">
    <text evidence="1">Might have a role analogous to that of eukaryotic histone proteins.</text>
</comment>
<reference evidence="6 7" key="2">
    <citation type="journal article" date="2011" name="Mol. Biol. Evol.">
        <title>Unity in variety--the pan-genome of the Chlamydiae.</title>
        <authorList>
            <person name="Collingro A."/>
            <person name="Tischler P."/>
            <person name="Weinmaier T."/>
            <person name="Penz T."/>
            <person name="Heinz E."/>
            <person name="Brunham R.C."/>
            <person name="Read T.D."/>
            <person name="Bavoil P.M."/>
            <person name="Sachse K."/>
            <person name="Kahane S."/>
            <person name="Friedman M.G."/>
            <person name="Rattei T."/>
            <person name="Myers G.S."/>
            <person name="Horn M."/>
        </authorList>
    </citation>
    <scope>NUCLEOTIDE SEQUENCE [LARGE SCALE GENOMIC DNA]</scope>
    <source>
        <strain evidence="7">ATCC VR-1471 / Z</strain>
    </source>
</reference>
<dbReference type="RefSeq" id="WP_013942729.1">
    <property type="nucleotide sequence ID" value="NC_015713.1"/>
</dbReference>
<protein>
    <submittedName>
        <fullName evidence="6">Histone-like developmental protein</fullName>
    </submittedName>
</protein>
<dbReference type="Proteomes" id="UP000000496">
    <property type="component" value="Chromosome gsn.131"/>
</dbReference>